<name>A0AA88KW10_ARTSF</name>
<dbReference type="Proteomes" id="UP001187531">
    <property type="component" value="Unassembled WGS sequence"/>
</dbReference>
<sequence length="83" mass="9715">HQTAKFEEKWLSSNGYILSSVFFNNRFFFLKPADQKLESVVWKKPGKELVSACNNGKFIIWTFKEKELEPMICTPFYSAEGEE</sequence>
<dbReference type="AlphaFoldDB" id="A0AA88KW10"/>
<feature type="non-terminal residue" evidence="1">
    <location>
        <position position="1"/>
    </location>
</feature>
<proteinExistence type="predicted"/>
<gene>
    <name evidence="1" type="ORF">QYM36_013102</name>
</gene>
<keyword evidence="2" id="KW-1185">Reference proteome</keyword>
<organism evidence="1 2">
    <name type="scientific">Artemia franciscana</name>
    <name type="common">Brine shrimp</name>
    <name type="synonym">Artemia sanfranciscana</name>
    <dbReference type="NCBI Taxonomy" id="6661"/>
    <lineage>
        <taxon>Eukaryota</taxon>
        <taxon>Metazoa</taxon>
        <taxon>Ecdysozoa</taxon>
        <taxon>Arthropoda</taxon>
        <taxon>Crustacea</taxon>
        <taxon>Branchiopoda</taxon>
        <taxon>Anostraca</taxon>
        <taxon>Artemiidae</taxon>
        <taxon>Artemia</taxon>
    </lineage>
</organism>
<dbReference type="EMBL" id="JAVRJZ010000017">
    <property type="protein sequence ID" value="KAK2709318.1"/>
    <property type="molecule type" value="Genomic_DNA"/>
</dbReference>
<protein>
    <submittedName>
        <fullName evidence="1">Uncharacterized protein</fullName>
    </submittedName>
</protein>
<dbReference type="EMBL" id="JAVRJZ010000017">
    <property type="protein sequence ID" value="KAK2709319.1"/>
    <property type="molecule type" value="Genomic_DNA"/>
</dbReference>
<comment type="caution">
    <text evidence="1">The sequence shown here is derived from an EMBL/GenBank/DDBJ whole genome shotgun (WGS) entry which is preliminary data.</text>
</comment>
<reference evidence="1" key="1">
    <citation type="submission" date="2023-07" db="EMBL/GenBank/DDBJ databases">
        <title>Chromosome-level genome assembly of Artemia franciscana.</title>
        <authorList>
            <person name="Jo E."/>
        </authorList>
    </citation>
    <scope>NUCLEOTIDE SEQUENCE</scope>
    <source>
        <tissue evidence="1">Whole body</tissue>
    </source>
</reference>
<evidence type="ECO:0000313" key="1">
    <source>
        <dbReference type="EMBL" id="KAK2709318.1"/>
    </source>
</evidence>
<evidence type="ECO:0000313" key="2">
    <source>
        <dbReference type="Proteomes" id="UP001187531"/>
    </source>
</evidence>
<accession>A0AA88KW10</accession>